<reference evidence="1 2" key="1">
    <citation type="submission" date="2017-06" db="EMBL/GenBank/DDBJ databases">
        <title>Sequencing and comparative analysis of myxobacterial genomes.</title>
        <authorList>
            <person name="Rupp O."/>
            <person name="Goesmann A."/>
            <person name="Sogaard-Andersen L."/>
        </authorList>
    </citation>
    <scope>NUCLEOTIDE SEQUENCE [LARGE SCALE GENOMIC DNA]</scope>
    <source>
        <strain evidence="1 2">DSM 14697</strain>
    </source>
</reference>
<accession>A0A250JLM6</accession>
<keyword evidence="2" id="KW-1185">Reference proteome</keyword>
<proteinExistence type="predicted"/>
<gene>
    <name evidence="1" type="ORF">MYMAC_000119</name>
</gene>
<dbReference type="KEGG" id="mmas:MYMAC_000119"/>
<dbReference type="RefSeq" id="WP_095956632.1">
    <property type="nucleotide sequence ID" value="NZ_CP022203.1"/>
</dbReference>
<dbReference type="OrthoDB" id="6240846at2"/>
<dbReference type="AlphaFoldDB" id="A0A250JLM6"/>
<organism evidence="1 2">
    <name type="scientific">Corallococcus macrosporus DSM 14697</name>
    <dbReference type="NCBI Taxonomy" id="1189310"/>
    <lineage>
        <taxon>Bacteria</taxon>
        <taxon>Pseudomonadati</taxon>
        <taxon>Myxococcota</taxon>
        <taxon>Myxococcia</taxon>
        <taxon>Myxococcales</taxon>
        <taxon>Cystobacterineae</taxon>
        <taxon>Myxococcaceae</taxon>
        <taxon>Corallococcus</taxon>
    </lineage>
</organism>
<name>A0A250JLM6_9BACT</name>
<dbReference type="Proteomes" id="UP000217343">
    <property type="component" value="Chromosome"/>
</dbReference>
<evidence type="ECO:0000313" key="1">
    <source>
        <dbReference type="EMBL" id="ATB44548.1"/>
    </source>
</evidence>
<dbReference type="EMBL" id="CP022203">
    <property type="protein sequence ID" value="ATB44548.1"/>
    <property type="molecule type" value="Genomic_DNA"/>
</dbReference>
<evidence type="ECO:0000313" key="2">
    <source>
        <dbReference type="Proteomes" id="UP000217343"/>
    </source>
</evidence>
<protein>
    <submittedName>
        <fullName evidence="1">Transcriptional regulator</fullName>
    </submittedName>
</protein>
<sequence length="130" mass="14507">MKRADIARLTALERKALMEELAAMVAIGELNLGDASRILRGTMLGMDRKTFARVVKLSTSVIAKLEDEPDANPTLETLNKVFAPFGGKIALTFPRLEAPHPPDDAEKQRREMLRSALARSKRQRRRSTPP</sequence>